<dbReference type="Gene3D" id="3.40.50.1240">
    <property type="entry name" value="Phosphoglycerate mutase-like"/>
    <property type="match status" value="1"/>
</dbReference>
<dbReference type="InterPro" id="IPR051325">
    <property type="entry name" value="Nudix_hydrolase_domain"/>
</dbReference>
<evidence type="ECO:0000256" key="1">
    <source>
        <dbReference type="ARBA" id="ARBA00005582"/>
    </source>
</evidence>
<dbReference type="GO" id="GO:0006754">
    <property type="term" value="P:ATP biosynthetic process"/>
    <property type="evidence" value="ECO:0007669"/>
    <property type="project" value="TreeGrafter"/>
</dbReference>
<evidence type="ECO:0000256" key="2">
    <source>
        <dbReference type="ARBA" id="ARBA00022801"/>
    </source>
</evidence>
<dbReference type="InterPro" id="IPR000086">
    <property type="entry name" value="NUDIX_hydrolase_dom"/>
</dbReference>
<evidence type="ECO:0000313" key="5">
    <source>
        <dbReference type="EMBL" id="TNC20317.1"/>
    </source>
</evidence>
<dbReference type="GO" id="GO:0006167">
    <property type="term" value="P:AMP biosynthetic process"/>
    <property type="evidence" value="ECO:0007669"/>
    <property type="project" value="TreeGrafter"/>
</dbReference>
<comment type="caution">
    <text evidence="5">The sequence shown here is derived from an EMBL/GenBank/DDBJ whole genome shotgun (WGS) entry which is preliminary data.</text>
</comment>
<feature type="domain" description="Nudix hydrolase" evidence="4">
    <location>
        <begin position="27"/>
        <end position="152"/>
    </location>
</feature>
<dbReference type="Pfam" id="PF00300">
    <property type="entry name" value="His_Phos_1"/>
    <property type="match status" value="1"/>
</dbReference>
<dbReference type="SUPFAM" id="SSF55811">
    <property type="entry name" value="Nudix"/>
    <property type="match status" value="1"/>
</dbReference>
<dbReference type="PROSITE" id="PS00893">
    <property type="entry name" value="NUDIX_BOX"/>
    <property type="match status" value="1"/>
</dbReference>
<dbReference type="InterPro" id="IPR015797">
    <property type="entry name" value="NUDIX_hydrolase-like_dom_sf"/>
</dbReference>
<dbReference type="Proteomes" id="UP000305546">
    <property type="component" value="Unassembled WGS sequence"/>
</dbReference>
<dbReference type="OrthoDB" id="4287477at2"/>
<evidence type="ECO:0000259" key="4">
    <source>
        <dbReference type="PROSITE" id="PS51462"/>
    </source>
</evidence>
<dbReference type="PANTHER" id="PTHR21340:SF0">
    <property type="entry name" value="BIS(5'-NUCLEOSYL)-TETRAPHOSPHATASE [ASYMMETRICAL]"/>
    <property type="match status" value="1"/>
</dbReference>
<name>A0A5C4LRW1_9PSEU</name>
<protein>
    <submittedName>
        <fullName evidence="5">NUDIX hydrolase</fullName>
    </submittedName>
</protein>
<evidence type="ECO:0000313" key="6">
    <source>
        <dbReference type="Proteomes" id="UP000305546"/>
    </source>
</evidence>
<dbReference type="SUPFAM" id="SSF53254">
    <property type="entry name" value="Phosphoglycerate mutase-like"/>
    <property type="match status" value="1"/>
</dbReference>
<gene>
    <name evidence="5" type="ORF">FG385_31165</name>
</gene>
<accession>A0A5C4LRW1</accession>
<evidence type="ECO:0000256" key="3">
    <source>
        <dbReference type="RuleBase" id="RU003476"/>
    </source>
</evidence>
<dbReference type="CDD" id="cd03673">
    <property type="entry name" value="NUDIX_Ap6A_hydrolase"/>
    <property type="match status" value="1"/>
</dbReference>
<dbReference type="Gene3D" id="3.90.79.10">
    <property type="entry name" value="Nucleoside Triphosphate Pyrophosphohydrolase"/>
    <property type="match status" value="1"/>
</dbReference>
<proteinExistence type="inferred from homology"/>
<keyword evidence="6" id="KW-1185">Reference proteome</keyword>
<organism evidence="5 6">
    <name type="scientific">Amycolatopsis alkalitolerans</name>
    <dbReference type="NCBI Taxonomy" id="2547244"/>
    <lineage>
        <taxon>Bacteria</taxon>
        <taxon>Bacillati</taxon>
        <taxon>Actinomycetota</taxon>
        <taxon>Actinomycetes</taxon>
        <taxon>Pseudonocardiales</taxon>
        <taxon>Pseudonocardiaceae</taxon>
        <taxon>Amycolatopsis</taxon>
    </lineage>
</organism>
<dbReference type="Pfam" id="PF00293">
    <property type="entry name" value="NUDIX"/>
    <property type="match status" value="1"/>
</dbReference>
<comment type="similarity">
    <text evidence="1 3">Belongs to the Nudix hydrolase family.</text>
</comment>
<reference evidence="5 6" key="1">
    <citation type="submission" date="2019-06" db="EMBL/GenBank/DDBJ databases">
        <title>Amycolatopsis alkalitolerans sp. nov., isolated from Gastrodia elata Blume.</title>
        <authorList>
            <person name="Narsing Rao M.P."/>
            <person name="Li W.J."/>
        </authorList>
    </citation>
    <scope>NUCLEOTIDE SEQUENCE [LARGE SCALE GENOMIC DNA]</scope>
    <source>
        <strain evidence="5 6">SYSUP0005</strain>
    </source>
</reference>
<dbReference type="PANTHER" id="PTHR21340">
    <property type="entry name" value="DIADENOSINE 5,5-P1,P4-TETRAPHOSPHATE PYROPHOSPHOHYDROLASE MUTT"/>
    <property type="match status" value="1"/>
</dbReference>
<dbReference type="AlphaFoldDB" id="A0A5C4LRW1"/>
<dbReference type="InterPro" id="IPR020084">
    <property type="entry name" value="NUDIX_hydrolase_CS"/>
</dbReference>
<dbReference type="InterPro" id="IPR020476">
    <property type="entry name" value="Nudix_hydrolase"/>
</dbReference>
<sequence length="335" mass="35727">MVSVPRRRFRRSRPPGRVVEEARGQRVTIAAAGAVLWRAGTDGVEVAAVHRPRYDDWSLPKGKLDPGETLPATAVREIEEETGFRAILGRRLRTVRYRVPDGDKMVEYYSASVAGGAFRANHEVDALRWLPLGDAAGSLSYGTDADVLRAFAALPASLGTVALVRHAKAGKRGEWTGDDDLRPLSPAGERQAEAVRKFVPLFGVDRVFAAPRVRCVQTVLGVAEDLDTQVAHEPLLAEEGYWDDPRSGLSRLLAIAAGGGTPVVCSQGGVIPDVVATLTERAGVPVGAGNGSMVPSKKGSVWVLSFHAGESNGVPRLVAADYYPTALPHPASAWS</sequence>
<dbReference type="EMBL" id="VDFW01000044">
    <property type="protein sequence ID" value="TNC20317.1"/>
    <property type="molecule type" value="Genomic_DNA"/>
</dbReference>
<keyword evidence="2 3" id="KW-0378">Hydrolase</keyword>
<dbReference type="PRINTS" id="PR00502">
    <property type="entry name" value="NUDIXFAMILY"/>
</dbReference>
<dbReference type="GO" id="GO:0004081">
    <property type="term" value="F:bis(5'-nucleosyl)-tetraphosphatase (asymmetrical) activity"/>
    <property type="evidence" value="ECO:0007669"/>
    <property type="project" value="TreeGrafter"/>
</dbReference>
<dbReference type="PROSITE" id="PS51462">
    <property type="entry name" value="NUDIX"/>
    <property type="match status" value="1"/>
</dbReference>
<dbReference type="CDD" id="cd07067">
    <property type="entry name" value="HP_PGM_like"/>
    <property type="match status" value="1"/>
</dbReference>
<dbReference type="SMART" id="SM00855">
    <property type="entry name" value="PGAM"/>
    <property type="match status" value="1"/>
</dbReference>
<dbReference type="InterPro" id="IPR013078">
    <property type="entry name" value="His_Pase_superF_clade-1"/>
</dbReference>
<dbReference type="InterPro" id="IPR029033">
    <property type="entry name" value="His_PPase_superfam"/>
</dbReference>